<evidence type="ECO:0000259" key="11">
    <source>
        <dbReference type="PROSITE" id="PS51007"/>
    </source>
</evidence>
<dbReference type="Gene3D" id="2.60.40.420">
    <property type="entry name" value="Cupredoxins - blue copper proteins"/>
    <property type="match status" value="1"/>
</dbReference>
<evidence type="ECO:0000259" key="10">
    <source>
        <dbReference type="PROSITE" id="PS50857"/>
    </source>
</evidence>
<evidence type="ECO:0000256" key="1">
    <source>
        <dbReference type="ARBA" id="ARBA00004370"/>
    </source>
</evidence>
<comment type="similarity">
    <text evidence="2">Belongs to the cytochrome c oxidase subunit 2 family.</text>
</comment>
<feature type="domain" description="Cytochrome c" evidence="11">
    <location>
        <begin position="157"/>
        <end position="249"/>
    </location>
</feature>
<evidence type="ECO:0008006" key="13">
    <source>
        <dbReference type="Google" id="ProtNLM"/>
    </source>
</evidence>
<dbReference type="PANTHER" id="PTHR22888:SF9">
    <property type="entry name" value="CYTOCHROME C OXIDASE SUBUNIT 2"/>
    <property type="match status" value="1"/>
</dbReference>
<dbReference type="GO" id="GO:0005507">
    <property type="term" value="F:copper ion binding"/>
    <property type="evidence" value="ECO:0007669"/>
    <property type="project" value="InterPro"/>
</dbReference>
<dbReference type="PROSITE" id="PS51007">
    <property type="entry name" value="CYTC"/>
    <property type="match status" value="1"/>
</dbReference>
<sequence length="249" mass="26512">MRLSDRRAGDAAVLGAQDDAYLRRPGDGPTIAVSGERFWWRVAYGVEGEPGVVRNLPIGGVPSANEIWIPLGKRTEILLGSPDVMHSFWVPPLAGKMDAIPGRVNRLILEPTEVGVINGACAEFCGTAHAQMGFRVVVVPETEFTEYVRAQAQPAAVPESEGLDLFIRNGCAACHAIRGTPADGVVGPDLTHLASRRTIGAGIVPTTVENIADFVASPDHFKPGIEMPAFGMLPKDEIAQIAAWLGSLE</sequence>
<dbReference type="Pfam" id="PF00034">
    <property type="entry name" value="Cytochrom_C"/>
    <property type="match status" value="1"/>
</dbReference>
<keyword evidence="5" id="KW-0479">Metal-binding</keyword>
<keyword evidence="9" id="KW-0472">Membrane</keyword>
<gene>
    <name evidence="12" type="ORF">LCGC14_1686710</name>
</gene>
<evidence type="ECO:0000256" key="9">
    <source>
        <dbReference type="ARBA" id="ARBA00023136"/>
    </source>
</evidence>
<keyword evidence="8" id="KW-0186">Copper</keyword>
<dbReference type="GO" id="GO:0042773">
    <property type="term" value="P:ATP synthesis coupled electron transport"/>
    <property type="evidence" value="ECO:0007669"/>
    <property type="project" value="TreeGrafter"/>
</dbReference>
<dbReference type="InterPro" id="IPR036909">
    <property type="entry name" value="Cyt_c-like_dom_sf"/>
</dbReference>
<organism evidence="12">
    <name type="scientific">marine sediment metagenome</name>
    <dbReference type="NCBI Taxonomy" id="412755"/>
    <lineage>
        <taxon>unclassified sequences</taxon>
        <taxon>metagenomes</taxon>
        <taxon>ecological metagenomes</taxon>
    </lineage>
</organism>
<keyword evidence="7" id="KW-0408">Iron</keyword>
<dbReference type="GO" id="GO:0016020">
    <property type="term" value="C:membrane"/>
    <property type="evidence" value="ECO:0007669"/>
    <property type="project" value="UniProtKB-SubCell"/>
</dbReference>
<evidence type="ECO:0000256" key="2">
    <source>
        <dbReference type="ARBA" id="ARBA00007866"/>
    </source>
</evidence>
<dbReference type="InterPro" id="IPR002429">
    <property type="entry name" value="CcO_II-like_C"/>
</dbReference>
<dbReference type="InterPro" id="IPR001505">
    <property type="entry name" value="Copper_CuA"/>
</dbReference>
<accession>A0A0F9HM31</accession>
<dbReference type="PANTHER" id="PTHR22888">
    <property type="entry name" value="CYTOCHROME C OXIDASE, SUBUNIT II"/>
    <property type="match status" value="1"/>
</dbReference>
<evidence type="ECO:0000313" key="12">
    <source>
        <dbReference type="EMBL" id="KKM16351.1"/>
    </source>
</evidence>
<name>A0A0F9HM31_9ZZZZ</name>
<comment type="caution">
    <text evidence="12">The sequence shown here is derived from an EMBL/GenBank/DDBJ whole genome shotgun (WGS) entry which is preliminary data.</text>
</comment>
<dbReference type="SUPFAM" id="SSF49503">
    <property type="entry name" value="Cupredoxins"/>
    <property type="match status" value="1"/>
</dbReference>
<dbReference type="SUPFAM" id="SSF46626">
    <property type="entry name" value="Cytochrome c"/>
    <property type="match status" value="1"/>
</dbReference>
<evidence type="ECO:0000256" key="8">
    <source>
        <dbReference type="ARBA" id="ARBA00023008"/>
    </source>
</evidence>
<proteinExistence type="inferred from homology"/>
<evidence type="ECO:0000256" key="7">
    <source>
        <dbReference type="ARBA" id="ARBA00023004"/>
    </source>
</evidence>
<dbReference type="GO" id="GO:0020037">
    <property type="term" value="F:heme binding"/>
    <property type="evidence" value="ECO:0007669"/>
    <property type="project" value="InterPro"/>
</dbReference>
<dbReference type="Pfam" id="PF00116">
    <property type="entry name" value="COX2"/>
    <property type="match status" value="1"/>
</dbReference>
<dbReference type="GO" id="GO:0004129">
    <property type="term" value="F:cytochrome-c oxidase activity"/>
    <property type="evidence" value="ECO:0007669"/>
    <property type="project" value="InterPro"/>
</dbReference>
<feature type="domain" description="Cytochrome oxidase subunit II copper A binding" evidence="10">
    <location>
        <begin position="26"/>
        <end position="150"/>
    </location>
</feature>
<dbReference type="PROSITE" id="PS00078">
    <property type="entry name" value="COX2"/>
    <property type="match status" value="1"/>
</dbReference>
<keyword evidence="6" id="KW-0249">Electron transport</keyword>
<protein>
    <recommendedName>
        <fullName evidence="13">Cytochrome c domain-containing protein</fullName>
    </recommendedName>
</protein>
<keyword evidence="3" id="KW-0813">Transport</keyword>
<dbReference type="InterPro" id="IPR009056">
    <property type="entry name" value="Cyt_c-like_dom"/>
</dbReference>
<dbReference type="InterPro" id="IPR008972">
    <property type="entry name" value="Cupredoxin"/>
</dbReference>
<dbReference type="PRINTS" id="PR01166">
    <property type="entry name" value="CYCOXIDASEII"/>
</dbReference>
<evidence type="ECO:0000256" key="6">
    <source>
        <dbReference type="ARBA" id="ARBA00022982"/>
    </source>
</evidence>
<evidence type="ECO:0000256" key="4">
    <source>
        <dbReference type="ARBA" id="ARBA00022617"/>
    </source>
</evidence>
<dbReference type="PROSITE" id="PS50857">
    <property type="entry name" value="COX2_CUA"/>
    <property type="match status" value="1"/>
</dbReference>
<comment type="subcellular location">
    <subcellularLocation>
        <location evidence="1">Membrane</location>
    </subcellularLocation>
</comment>
<dbReference type="InterPro" id="IPR045187">
    <property type="entry name" value="CcO_II"/>
</dbReference>
<dbReference type="EMBL" id="LAZR01014694">
    <property type="protein sequence ID" value="KKM16351.1"/>
    <property type="molecule type" value="Genomic_DNA"/>
</dbReference>
<evidence type="ECO:0000256" key="5">
    <source>
        <dbReference type="ARBA" id="ARBA00022723"/>
    </source>
</evidence>
<dbReference type="AlphaFoldDB" id="A0A0F9HM31"/>
<keyword evidence="4" id="KW-0349">Heme</keyword>
<evidence type="ECO:0000256" key="3">
    <source>
        <dbReference type="ARBA" id="ARBA00022448"/>
    </source>
</evidence>
<reference evidence="12" key="1">
    <citation type="journal article" date="2015" name="Nature">
        <title>Complex archaea that bridge the gap between prokaryotes and eukaryotes.</title>
        <authorList>
            <person name="Spang A."/>
            <person name="Saw J.H."/>
            <person name="Jorgensen S.L."/>
            <person name="Zaremba-Niedzwiedzka K."/>
            <person name="Martijn J."/>
            <person name="Lind A.E."/>
            <person name="van Eijk R."/>
            <person name="Schleper C."/>
            <person name="Guy L."/>
            <person name="Ettema T.J."/>
        </authorList>
    </citation>
    <scope>NUCLEOTIDE SEQUENCE</scope>
</reference>